<sequence length="173" mass="19495">MPKDLTIMNAPEEVIHSFENKVFWCFKFIGHQKLKKFWDVTAEDCRLRIESVAERPDASVTYRFVATQAMCGPQMHLHGGCTTTLVENLTSLLIVAASTPDRFSDSGVSRNMRMTYLHPLPLGAEIRTVCRIVHLGRRMALTRAEIYDVGSGKLCAIGEHEKVNMDREQGGKL</sequence>
<proteinExistence type="inferred from homology"/>
<dbReference type="RefSeq" id="XP_020053994.1">
    <property type="nucleotide sequence ID" value="XM_020201666.1"/>
</dbReference>
<reference evidence="5" key="1">
    <citation type="journal article" date="2017" name="Genome Biol.">
        <title>Comparative genomics reveals high biological diversity and specific adaptations in the industrially and medically important fungal genus Aspergillus.</title>
        <authorList>
            <person name="de Vries R.P."/>
            <person name="Riley R."/>
            <person name="Wiebenga A."/>
            <person name="Aguilar-Osorio G."/>
            <person name="Amillis S."/>
            <person name="Uchima C.A."/>
            <person name="Anderluh G."/>
            <person name="Asadollahi M."/>
            <person name="Askin M."/>
            <person name="Barry K."/>
            <person name="Battaglia E."/>
            <person name="Bayram O."/>
            <person name="Benocci T."/>
            <person name="Braus-Stromeyer S.A."/>
            <person name="Caldana C."/>
            <person name="Canovas D."/>
            <person name="Cerqueira G.C."/>
            <person name="Chen F."/>
            <person name="Chen W."/>
            <person name="Choi C."/>
            <person name="Clum A."/>
            <person name="Dos Santos R.A."/>
            <person name="Damasio A.R."/>
            <person name="Diallinas G."/>
            <person name="Emri T."/>
            <person name="Fekete E."/>
            <person name="Flipphi M."/>
            <person name="Freyberg S."/>
            <person name="Gallo A."/>
            <person name="Gournas C."/>
            <person name="Habgood R."/>
            <person name="Hainaut M."/>
            <person name="Harispe M.L."/>
            <person name="Henrissat B."/>
            <person name="Hilden K.S."/>
            <person name="Hope R."/>
            <person name="Hossain A."/>
            <person name="Karabika E."/>
            <person name="Karaffa L."/>
            <person name="Karanyi Z."/>
            <person name="Krasevec N."/>
            <person name="Kuo A."/>
            <person name="Kusch H."/>
            <person name="LaButti K."/>
            <person name="Lagendijk E.L."/>
            <person name="Lapidus A."/>
            <person name="Levasseur A."/>
            <person name="Lindquist E."/>
            <person name="Lipzen A."/>
            <person name="Logrieco A.F."/>
            <person name="MacCabe A."/>
            <person name="Maekelae M.R."/>
            <person name="Malavazi I."/>
            <person name="Melin P."/>
            <person name="Meyer V."/>
            <person name="Mielnichuk N."/>
            <person name="Miskei M."/>
            <person name="Molnar A.P."/>
            <person name="Mule G."/>
            <person name="Ngan C.Y."/>
            <person name="Orejas M."/>
            <person name="Orosz E."/>
            <person name="Ouedraogo J.P."/>
            <person name="Overkamp K.M."/>
            <person name="Park H.-S."/>
            <person name="Perrone G."/>
            <person name="Piumi F."/>
            <person name="Punt P.J."/>
            <person name="Ram A.F."/>
            <person name="Ramon A."/>
            <person name="Rauscher S."/>
            <person name="Record E."/>
            <person name="Riano-Pachon D.M."/>
            <person name="Robert V."/>
            <person name="Roehrig J."/>
            <person name="Ruller R."/>
            <person name="Salamov A."/>
            <person name="Salih N.S."/>
            <person name="Samson R.A."/>
            <person name="Sandor E."/>
            <person name="Sanguinetti M."/>
            <person name="Schuetze T."/>
            <person name="Sepcic K."/>
            <person name="Shelest E."/>
            <person name="Sherlock G."/>
            <person name="Sophianopoulou V."/>
            <person name="Squina F.M."/>
            <person name="Sun H."/>
            <person name="Susca A."/>
            <person name="Todd R.B."/>
            <person name="Tsang A."/>
            <person name="Unkles S.E."/>
            <person name="van de Wiele N."/>
            <person name="van Rossen-Uffink D."/>
            <person name="Oliveira J.V."/>
            <person name="Vesth T.C."/>
            <person name="Visser J."/>
            <person name="Yu J.-H."/>
            <person name="Zhou M."/>
            <person name="Andersen M.R."/>
            <person name="Archer D.B."/>
            <person name="Baker S.E."/>
            <person name="Benoit I."/>
            <person name="Brakhage A.A."/>
            <person name="Braus G.H."/>
            <person name="Fischer R."/>
            <person name="Frisvad J.C."/>
            <person name="Goldman G.H."/>
            <person name="Houbraken J."/>
            <person name="Oakley B."/>
            <person name="Pocsi I."/>
            <person name="Scazzocchio C."/>
            <person name="Seiboth B."/>
            <person name="vanKuyk P.A."/>
            <person name="Wortman J."/>
            <person name="Dyer P.S."/>
            <person name="Grigoriev I.V."/>
        </authorList>
    </citation>
    <scope>NUCLEOTIDE SEQUENCE [LARGE SCALE GENOMIC DNA]</scope>
    <source>
        <strain evidence="5">ATCC 16872 / CBS 172.66 / WB 5094</strain>
    </source>
</reference>
<dbReference type="Proteomes" id="UP000184546">
    <property type="component" value="Unassembled WGS sequence"/>
</dbReference>
<evidence type="ECO:0000256" key="1">
    <source>
        <dbReference type="ARBA" id="ARBA00008324"/>
    </source>
</evidence>
<name>A0A1L9WNB1_ASPA1</name>
<accession>A0A1L9WNB1</accession>
<dbReference type="OrthoDB" id="2831072at2759"/>
<evidence type="ECO:0000313" key="5">
    <source>
        <dbReference type="Proteomes" id="UP000184546"/>
    </source>
</evidence>
<dbReference type="Gene3D" id="3.10.129.10">
    <property type="entry name" value="Hotdog Thioesterase"/>
    <property type="match status" value="1"/>
</dbReference>
<keyword evidence="2" id="KW-0378">Hydrolase</keyword>
<dbReference type="InterPro" id="IPR006683">
    <property type="entry name" value="Thioestr_dom"/>
</dbReference>
<dbReference type="PANTHER" id="PTHR21660">
    <property type="entry name" value="THIOESTERASE SUPERFAMILY MEMBER-RELATED"/>
    <property type="match status" value="1"/>
</dbReference>
<dbReference type="InterPro" id="IPR039298">
    <property type="entry name" value="ACOT13"/>
</dbReference>
<evidence type="ECO:0000313" key="4">
    <source>
        <dbReference type="EMBL" id="OJJ97654.1"/>
    </source>
</evidence>
<dbReference type="EMBL" id="KV878982">
    <property type="protein sequence ID" value="OJJ97654.1"/>
    <property type="molecule type" value="Genomic_DNA"/>
</dbReference>
<organism evidence="4 5">
    <name type="scientific">Aspergillus aculeatus (strain ATCC 16872 / CBS 172.66 / WB 5094)</name>
    <dbReference type="NCBI Taxonomy" id="690307"/>
    <lineage>
        <taxon>Eukaryota</taxon>
        <taxon>Fungi</taxon>
        <taxon>Dikarya</taxon>
        <taxon>Ascomycota</taxon>
        <taxon>Pezizomycotina</taxon>
        <taxon>Eurotiomycetes</taxon>
        <taxon>Eurotiomycetidae</taxon>
        <taxon>Eurotiales</taxon>
        <taxon>Aspergillaceae</taxon>
        <taxon>Aspergillus</taxon>
        <taxon>Aspergillus subgen. Circumdati</taxon>
    </lineage>
</organism>
<dbReference type="STRING" id="690307.A0A1L9WNB1"/>
<dbReference type="GeneID" id="30975480"/>
<dbReference type="OMA" id="NTGYSCD"/>
<protein>
    <recommendedName>
        <fullName evidence="3">Thioesterase domain-containing protein</fullName>
    </recommendedName>
</protein>
<keyword evidence="5" id="KW-1185">Reference proteome</keyword>
<evidence type="ECO:0000256" key="2">
    <source>
        <dbReference type="ARBA" id="ARBA00022801"/>
    </source>
</evidence>
<dbReference type="CDD" id="cd03443">
    <property type="entry name" value="PaaI_thioesterase"/>
    <property type="match status" value="1"/>
</dbReference>
<dbReference type="InterPro" id="IPR029069">
    <property type="entry name" value="HotDog_dom_sf"/>
</dbReference>
<comment type="similarity">
    <text evidence="1">Belongs to the thioesterase PaaI family.</text>
</comment>
<dbReference type="Pfam" id="PF03061">
    <property type="entry name" value="4HBT"/>
    <property type="match status" value="1"/>
</dbReference>
<dbReference type="AlphaFoldDB" id="A0A1L9WNB1"/>
<dbReference type="NCBIfam" id="TIGR00369">
    <property type="entry name" value="unchar_dom_1"/>
    <property type="match status" value="1"/>
</dbReference>
<dbReference type="InterPro" id="IPR003736">
    <property type="entry name" value="PAAI_dom"/>
</dbReference>
<evidence type="ECO:0000259" key="3">
    <source>
        <dbReference type="Pfam" id="PF03061"/>
    </source>
</evidence>
<dbReference type="SUPFAM" id="SSF54637">
    <property type="entry name" value="Thioesterase/thiol ester dehydrase-isomerase"/>
    <property type="match status" value="1"/>
</dbReference>
<dbReference type="PANTHER" id="PTHR21660:SF1">
    <property type="entry name" value="ACYL-COENZYME A THIOESTERASE 13"/>
    <property type="match status" value="1"/>
</dbReference>
<feature type="domain" description="Thioesterase" evidence="3">
    <location>
        <begin position="76"/>
        <end position="154"/>
    </location>
</feature>
<dbReference type="VEuPathDB" id="FungiDB:ASPACDRAFT_45750"/>
<gene>
    <name evidence="4" type="ORF">ASPACDRAFT_45750</name>
</gene>
<dbReference type="GO" id="GO:0047617">
    <property type="term" value="F:fatty acyl-CoA hydrolase activity"/>
    <property type="evidence" value="ECO:0007669"/>
    <property type="project" value="InterPro"/>
</dbReference>